<feature type="chain" id="PRO_5021266460" description="DUF985 domain-containing protein" evidence="1">
    <location>
        <begin position="21"/>
        <end position="194"/>
    </location>
</feature>
<evidence type="ECO:0000313" key="3">
    <source>
        <dbReference type="EMBL" id="TPX16195.1"/>
    </source>
</evidence>
<protein>
    <recommendedName>
        <fullName evidence="2">DUF985 domain-containing protein</fullName>
    </recommendedName>
</protein>
<dbReference type="PANTHER" id="PTHR33387">
    <property type="entry name" value="RMLC-LIKE JELLY ROLL FOLD PROTEIN"/>
    <property type="match status" value="1"/>
</dbReference>
<evidence type="ECO:0000259" key="2">
    <source>
        <dbReference type="Pfam" id="PF06172"/>
    </source>
</evidence>
<sequence length="194" mass="20455">MISNKTALVAALASTAVAVGSPSAAGAGQTQTQQQHHTAQEVIAKLGLIPNVEKGYYIESFADAAKVVSAAAANASAPARAASTAIYYLLEGADGESRWHRVLDAPEVWHYYAGAPLVLSLSLDDGAAPTRRVLGPDVFAEGQLEQRPQVVIRTGEWQRARSLGEWTLVGTTVAPGFSPEGFELAPEGWEPRCS</sequence>
<dbReference type="GeneID" id="41971637"/>
<dbReference type="SUPFAM" id="SSF51182">
    <property type="entry name" value="RmlC-like cupins"/>
    <property type="match status" value="1"/>
</dbReference>
<dbReference type="AlphaFoldDB" id="A0A507AZD4"/>
<dbReference type="InterPro" id="IPR014710">
    <property type="entry name" value="RmlC-like_jellyroll"/>
</dbReference>
<dbReference type="RefSeq" id="XP_030997906.1">
    <property type="nucleotide sequence ID" value="XM_031138574.1"/>
</dbReference>
<dbReference type="PANTHER" id="PTHR33387:SF3">
    <property type="entry name" value="DUF985 DOMAIN-CONTAINING PROTEIN"/>
    <property type="match status" value="1"/>
</dbReference>
<feature type="domain" description="DUF985" evidence="2">
    <location>
        <begin position="40"/>
        <end position="185"/>
    </location>
</feature>
<dbReference type="Proteomes" id="UP000319257">
    <property type="component" value="Unassembled WGS sequence"/>
</dbReference>
<evidence type="ECO:0000313" key="4">
    <source>
        <dbReference type="Proteomes" id="UP000319257"/>
    </source>
</evidence>
<keyword evidence="4" id="KW-1185">Reference proteome</keyword>
<feature type="signal peptide" evidence="1">
    <location>
        <begin position="1"/>
        <end position="20"/>
    </location>
</feature>
<dbReference type="Pfam" id="PF06172">
    <property type="entry name" value="Cupin_5"/>
    <property type="match status" value="1"/>
</dbReference>
<name>A0A507AZD4_9PEZI</name>
<organism evidence="3 4">
    <name type="scientific">Thyridium curvatum</name>
    <dbReference type="NCBI Taxonomy" id="1093900"/>
    <lineage>
        <taxon>Eukaryota</taxon>
        <taxon>Fungi</taxon>
        <taxon>Dikarya</taxon>
        <taxon>Ascomycota</taxon>
        <taxon>Pezizomycotina</taxon>
        <taxon>Sordariomycetes</taxon>
        <taxon>Sordariomycetidae</taxon>
        <taxon>Thyridiales</taxon>
        <taxon>Thyridiaceae</taxon>
        <taxon>Thyridium</taxon>
    </lineage>
</organism>
<proteinExistence type="predicted"/>
<dbReference type="InParanoid" id="A0A507AZD4"/>
<dbReference type="EMBL" id="SKBQ01000019">
    <property type="protein sequence ID" value="TPX16195.1"/>
    <property type="molecule type" value="Genomic_DNA"/>
</dbReference>
<keyword evidence="1" id="KW-0732">Signal</keyword>
<dbReference type="InterPro" id="IPR039935">
    <property type="entry name" value="YML079W-like"/>
</dbReference>
<dbReference type="InterPro" id="IPR011051">
    <property type="entry name" value="RmlC_Cupin_sf"/>
</dbReference>
<evidence type="ECO:0000256" key="1">
    <source>
        <dbReference type="SAM" id="SignalP"/>
    </source>
</evidence>
<reference evidence="3 4" key="1">
    <citation type="submission" date="2019-06" db="EMBL/GenBank/DDBJ databases">
        <title>Draft genome sequence of the filamentous fungus Phialemoniopsis curvata isolated from diesel fuel.</title>
        <authorList>
            <person name="Varaljay V.A."/>
            <person name="Lyon W.J."/>
            <person name="Crouch A.L."/>
            <person name="Drake C.E."/>
            <person name="Hollomon J.M."/>
            <person name="Nadeau L.J."/>
            <person name="Nunn H.S."/>
            <person name="Stevenson B.S."/>
            <person name="Bojanowski C.L."/>
            <person name="Crookes-Goodson W.J."/>
        </authorList>
    </citation>
    <scope>NUCLEOTIDE SEQUENCE [LARGE SCALE GENOMIC DNA]</scope>
    <source>
        <strain evidence="3 4">D216</strain>
    </source>
</reference>
<dbReference type="OrthoDB" id="6614653at2759"/>
<dbReference type="Gene3D" id="2.60.120.10">
    <property type="entry name" value="Jelly Rolls"/>
    <property type="match status" value="1"/>
</dbReference>
<dbReference type="CDD" id="cd06121">
    <property type="entry name" value="cupin_YML079wp"/>
    <property type="match status" value="1"/>
</dbReference>
<dbReference type="InterPro" id="IPR009327">
    <property type="entry name" value="Cupin_DUF985"/>
</dbReference>
<accession>A0A507AZD4</accession>
<comment type="caution">
    <text evidence="3">The sequence shown here is derived from an EMBL/GenBank/DDBJ whole genome shotgun (WGS) entry which is preliminary data.</text>
</comment>
<gene>
    <name evidence="3" type="ORF">E0L32_004190</name>
</gene>